<dbReference type="HOGENOM" id="CLU_032263_2_2_6"/>
<evidence type="ECO:0000313" key="10">
    <source>
        <dbReference type="EMBL" id="AFA41261.1"/>
    </source>
</evidence>
<dbReference type="Proteomes" id="UP000009061">
    <property type="component" value="Chromosome"/>
</dbReference>
<dbReference type="HAMAP" id="MF_01629">
    <property type="entry name" value="PdxH"/>
    <property type="match status" value="1"/>
</dbReference>
<dbReference type="GO" id="GO:0010181">
    <property type="term" value="F:FMN binding"/>
    <property type="evidence" value="ECO:0007669"/>
    <property type="project" value="UniProtKB-UniRule"/>
</dbReference>
<feature type="domain" description="Pyridoxine 5'-phosphate oxidase dimerisation C-terminal" evidence="9">
    <location>
        <begin position="176"/>
        <end position="216"/>
    </location>
</feature>
<keyword evidence="5" id="KW-0664">Pyridoxine biosynthesis</keyword>
<feature type="binding site" evidence="5 7">
    <location>
        <position position="86"/>
    </location>
    <ligand>
        <name>FMN</name>
        <dbReference type="ChEBI" id="CHEBI:58210"/>
    </ligand>
</feature>
<feature type="binding site" evidence="5 7">
    <location>
        <position position="87"/>
    </location>
    <ligand>
        <name>FMN</name>
        <dbReference type="ChEBI" id="CHEBI:58210"/>
    </ligand>
</feature>
<keyword evidence="2 5" id="KW-0285">Flavoprotein</keyword>
<dbReference type="NCBIfam" id="TIGR00558">
    <property type="entry name" value="pdxH"/>
    <property type="match status" value="1"/>
</dbReference>
<dbReference type="NCBIfam" id="NF004231">
    <property type="entry name" value="PRK05679.1"/>
    <property type="match status" value="1"/>
</dbReference>
<evidence type="ECO:0000256" key="6">
    <source>
        <dbReference type="PIRSR" id="PIRSR000190-1"/>
    </source>
</evidence>
<dbReference type="RefSeq" id="WP_014354200.1">
    <property type="nucleotide sequence ID" value="NC_016893.1"/>
</dbReference>
<feature type="binding site" evidence="5 7">
    <location>
        <begin position="80"/>
        <end position="81"/>
    </location>
    <ligand>
        <name>FMN</name>
        <dbReference type="ChEBI" id="CHEBI:58210"/>
    </ligand>
</feature>
<feature type="binding site" evidence="5 6">
    <location>
        <begin position="195"/>
        <end position="197"/>
    </location>
    <ligand>
        <name>substrate</name>
    </ligand>
</feature>
<sequence length="216" mass="26162">MNKKLNTILLSRREYTIGKLRSYQLTYHPINLFKLWLKDAYQAKIPDLNMMSLGTVDQKNRPYQRIVLLKKIEQNKIIFFTNFKSRKAFHIQHNAHVSLLFIWNHINRQILFLGTAKKISRDKIVKYFYTRPRLSQISIWASKQSQKIPNRKILENKFKKFQKKFSNTYIPCPKFWGGYQVDIDTAEFWQGRCNRLHDRFLYKKINSKWKKMRVSP</sequence>
<dbReference type="AlphaFoldDB" id="H6Q4X8"/>
<keyword evidence="11" id="KW-1185">Reference proteome</keyword>
<dbReference type="PANTHER" id="PTHR10851:SF0">
    <property type="entry name" value="PYRIDOXINE-5'-PHOSPHATE OXIDASE"/>
    <property type="match status" value="1"/>
</dbReference>
<dbReference type="InterPro" id="IPR019576">
    <property type="entry name" value="Pyridoxamine_oxidase_dimer_C"/>
</dbReference>
<dbReference type="KEGG" id="wgl:WIGMOR_0430"/>
<dbReference type="InterPro" id="IPR012349">
    <property type="entry name" value="Split_barrel_FMN-bd"/>
</dbReference>
<evidence type="ECO:0000256" key="4">
    <source>
        <dbReference type="ARBA" id="ARBA00023002"/>
    </source>
</evidence>
<comment type="function">
    <text evidence="5">Catalyzes the oxidation of either pyridoxine 5'-phosphate (PNP) or pyridoxamine 5'-phosphate (PMP) into pyridoxal 5'-phosphate (PLP).</text>
</comment>
<dbReference type="eggNOG" id="COG0259">
    <property type="taxonomic scope" value="Bacteria"/>
</dbReference>
<feature type="binding site" evidence="5 7">
    <location>
        <begin position="65"/>
        <end position="70"/>
    </location>
    <ligand>
        <name>FMN</name>
        <dbReference type="ChEBI" id="CHEBI:58210"/>
    </ligand>
</feature>
<evidence type="ECO:0000256" key="7">
    <source>
        <dbReference type="PIRSR" id="PIRSR000190-2"/>
    </source>
</evidence>
<feature type="binding site" evidence="5 6">
    <location>
        <position position="135"/>
    </location>
    <ligand>
        <name>substrate</name>
    </ligand>
</feature>
<dbReference type="InterPro" id="IPR000659">
    <property type="entry name" value="Pyridox_Oxase"/>
</dbReference>
<dbReference type="InterPro" id="IPR019740">
    <property type="entry name" value="Pyridox_Oxase_CS"/>
</dbReference>
<comment type="pathway">
    <text evidence="5">Cofactor metabolism; pyridoxal 5'-phosphate salvage; pyridoxal 5'-phosphate from pyridoxine 5'-phosphate: step 1/1.</text>
</comment>
<comment type="similarity">
    <text evidence="1 5">Belongs to the pyridoxamine 5'-phosphate oxidase family.</text>
</comment>
<comment type="catalytic activity">
    <reaction evidence="5">
        <text>pyridoxamine 5'-phosphate + O2 + H2O = pyridoxal 5'-phosphate + H2O2 + NH4(+)</text>
        <dbReference type="Rhea" id="RHEA:15817"/>
        <dbReference type="ChEBI" id="CHEBI:15377"/>
        <dbReference type="ChEBI" id="CHEBI:15379"/>
        <dbReference type="ChEBI" id="CHEBI:16240"/>
        <dbReference type="ChEBI" id="CHEBI:28938"/>
        <dbReference type="ChEBI" id="CHEBI:58451"/>
        <dbReference type="ChEBI" id="CHEBI:597326"/>
        <dbReference type="EC" id="1.4.3.5"/>
    </reaction>
</comment>
<organism evidence="10 11">
    <name type="scientific">Wigglesworthia glossinidia endosymbiont of Glossina morsitans morsitans</name>
    <name type="common">Yale colony</name>
    <dbReference type="NCBI Taxonomy" id="1142511"/>
    <lineage>
        <taxon>Bacteria</taxon>
        <taxon>Pseudomonadati</taxon>
        <taxon>Pseudomonadota</taxon>
        <taxon>Gammaproteobacteria</taxon>
        <taxon>Enterobacterales</taxon>
        <taxon>Erwiniaceae</taxon>
        <taxon>Wigglesworthia</taxon>
    </lineage>
</organism>
<keyword evidence="3 5" id="KW-0288">FMN</keyword>
<feature type="binding site" evidence="5 7">
    <location>
        <begin position="144"/>
        <end position="145"/>
    </location>
    <ligand>
        <name>FMN</name>
        <dbReference type="ChEBI" id="CHEBI:58210"/>
    </ligand>
</feature>
<evidence type="ECO:0000256" key="3">
    <source>
        <dbReference type="ARBA" id="ARBA00022643"/>
    </source>
</evidence>
<feature type="binding site" evidence="5 7">
    <location>
        <position position="189"/>
    </location>
    <ligand>
        <name>FMN</name>
        <dbReference type="ChEBI" id="CHEBI:58210"/>
    </ligand>
</feature>
<accession>H6Q4X8</accession>
<evidence type="ECO:0000313" key="11">
    <source>
        <dbReference type="Proteomes" id="UP000009061"/>
    </source>
</evidence>
<dbReference type="PROSITE" id="PS01064">
    <property type="entry name" value="PYRIDOX_OXIDASE"/>
    <property type="match status" value="1"/>
</dbReference>
<dbReference type="GO" id="GO:0004733">
    <property type="term" value="F:pyridoxamine phosphate oxidase activity"/>
    <property type="evidence" value="ECO:0007669"/>
    <property type="project" value="UniProtKB-UniRule"/>
</dbReference>
<proteinExistence type="inferred from homology"/>
<feature type="domain" description="Pyridoxamine 5'-phosphate oxidase N-terminal" evidence="8">
    <location>
        <begin position="37"/>
        <end position="162"/>
    </location>
</feature>
<feature type="binding site" evidence="5 6">
    <location>
        <position position="127"/>
    </location>
    <ligand>
        <name>substrate</name>
    </ligand>
</feature>
<evidence type="ECO:0000256" key="1">
    <source>
        <dbReference type="ARBA" id="ARBA00007301"/>
    </source>
</evidence>
<dbReference type="OrthoDB" id="9780392at2"/>
<feature type="binding site" evidence="5 6">
    <location>
        <position position="131"/>
    </location>
    <ligand>
        <name>substrate</name>
    </ligand>
</feature>
<dbReference type="Pfam" id="PF01243">
    <property type="entry name" value="PNPOx_N"/>
    <property type="match status" value="1"/>
</dbReference>
<comment type="cofactor">
    <cofactor evidence="5 7">
        <name>FMN</name>
        <dbReference type="ChEBI" id="CHEBI:58210"/>
    </cofactor>
    <text evidence="5 7">Binds 1 FMN per subunit.</text>
</comment>
<dbReference type="Pfam" id="PF10590">
    <property type="entry name" value="PNP_phzG_C"/>
    <property type="match status" value="1"/>
</dbReference>
<evidence type="ECO:0000259" key="8">
    <source>
        <dbReference type="Pfam" id="PF01243"/>
    </source>
</evidence>
<comment type="subunit">
    <text evidence="5">Homodimer.</text>
</comment>
<dbReference type="PANTHER" id="PTHR10851">
    <property type="entry name" value="PYRIDOXINE-5-PHOSPHATE OXIDASE"/>
    <property type="match status" value="1"/>
</dbReference>
<feature type="binding site" evidence="5 6">
    <location>
        <position position="70"/>
    </location>
    <ligand>
        <name>substrate</name>
    </ligand>
</feature>
<dbReference type="PIRSF" id="PIRSF000190">
    <property type="entry name" value="Pyd_amn-ph_oxd"/>
    <property type="match status" value="1"/>
</dbReference>
<keyword evidence="4 5" id="KW-0560">Oxidoreductase</keyword>
<evidence type="ECO:0000256" key="2">
    <source>
        <dbReference type="ARBA" id="ARBA00022630"/>
    </source>
</evidence>
<evidence type="ECO:0000256" key="5">
    <source>
        <dbReference type="HAMAP-Rule" id="MF_01629"/>
    </source>
</evidence>
<dbReference type="GO" id="GO:0008615">
    <property type="term" value="P:pyridoxine biosynthetic process"/>
    <property type="evidence" value="ECO:0007669"/>
    <property type="project" value="UniProtKB-UniRule"/>
</dbReference>
<feature type="binding site" evidence="5 7">
    <location>
        <position position="109"/>
    </location>
    <ligand>
        <name>FMN</name>
        <dbReference type="ChEBI" id="CHEBI:58210"/>
    </ligand>
</feature>
<name>H6Q4X8_WIGGL</name>
<evidence type="ECO:0000259" key="9">
    <source>
        <dbReference type="Pfam" id="PF10590"/>
    </source>
</evidence>
<comment type="pathway">
    <text evidence="5">Cofactor metabolism; pyridoxal 5'-phosphate salvage; pyridoxal 5'-phosphate from pyridoxamine 5'-phosphate: step 1/1.</text>
</comment>
<gene>
    <name evidence="5 10" type="primary">pdxH</name>
    <name evidence="10" type="ORF">WIGMOR_0430</name>
</gene>
<dbReference type="EMBL" id="CP003315">
    <property type="protein sequence ID" value="AFA41261.1"/>
    <property type="molecule type" value="Genomic_DNA"/>
</dbReference>
<protein>
    <recommendedName>
        <fullName evidence="5">Pyridoxine/pyridoxamine 5'-phosphate oxidase</fullName>
        <ecNumber evidence="5">1.4.3.5</ecNumber>
    </recommendedName>
    <alternativeName>
        <fullName evidence="5">PNP/PMP oxidase</fullName>
        <shortName evidence="5">PNPOx</shortName>
    </alternativeName>
    <alternativeName>
        <fullName evidence="5">Pyridoxal 5'-phosphate synthase</fullName>
    </alternativeName>
</protein>
<dbReference type="SUPFAM" id="SSF50475">
    <property type="entry name" value="FMN-binding split barrel"/>
    <property type="match status" value="1"/>
</dbReference>
<dbReference type="InterPro" id="IPR011576">
    <property type="entry name" value="Pyridox_Oxase_N"/>
</dbReference>
<dbReference type="STRING" id="1142511.WIGMOR_0430"/>
<dbReference type="Gene3D" id="2.30.110.10">
    <property type="entry name" value="Electron Transport, Fmn-binding Protein, Chain A"/>
    <property type="match status" value="1"/>
</dbReference>
<feature type="binding site" evidence="6">
    <location>
        <begin position="12"/>
        <end position="15"/>
    </location>
    <ligand>
        <name>substrate</name>
    </ligand>
</feature>
<dbReference type="UniPathway" id="UPA01068">
    <property type="reaction ID" value="UER00304"/>
</dbReference>
<feature type="binding site" evidence="5 7">
    <location>
        <position position="199"/>
    </location>
    <ligand>
        <name>FMN</name>
        <dbReference type="ChEBI" id="CHEBI:58210"/>
    </ligand>
</feature>
<dbReference type="EC" id="1.4.3.5" evidence="5"/>
<reference evidence="10 11" key="1">
    <citation type="journal article" date="2012" name="MBio">
        <title>Insight into the transmission biology and species-specific functional capabilities of tsetse (Diptera: glossinidae) obligate symbiont wigglesworthia.</title>
        <authorList>
            <person name="Rio R.V."/>
            <person name="Symula R.E."/>
            <person name="Wang J."/>
            <person name="Lohs C."/>
            <person name="Wu Y.N."/>
            <person name="Snyder A.K."/>
            <person name="Bjornson R.D."/>
            <person name="Oshima K."/>
            <person name="Biehl B.S."/>
            <person name="Perna N.T."/>
            <person name="Hattori M."/>
            <person name="Aksoy S."/>
        </authorList>
    </citation>
    <scope>NUCLEOTIDE SEQUENCE [LARGE SCALE GENOMIC DNA]</scope>
    <source>
        <strain evidence="10">WGM</strain>
    </source>
</reference>
<comment type="catalytic activity">
    <reaction evidence="5">
        <text>pyridoxine 5'-phosphate + O2 = pyridoxal 5'-phosphate + H2O2</text>
        <dbReference type="Rhea" id="RHEA:15149"/>
        <dbReference type="ChEBI" id="CHEBI:15379"/>
        <dbReference type="ChEBI" id="CHEBI:16240"/>
        <dbReference type="ChEBI" id="CHEBI:58589"/>
        <dbReference type="ChEBI" id="CHEBI:597326"/>
        <dbReference type="EC" id="1.4.3.5"/>
    </reaction>
</comment>